<sequence length="83" mass="9287">ASVILCFCLKLVLGIEFFNWFSVFEVCGEKYWIVNFCGSDQNCQTHLTSCKMGEVVSETVNGVNLASLTTEESLYKLVSMPFS</sequence>
<comment type="caution">
    <text evidence="1">The sequence shown here is derived from an EMBL/GenBank/DDBJ whole genome shotgun (WGS) entry which is preliminary data.</text>
</comment>
<evidence type="ECO:0000313" key="1">
    <source>
        <dbReference type="EMBL" id="GBO36792.1"/>
    </source>
</evidence>
<gene>
    <name evidence="1" type="ORF">AVEN_216792_1</name>
</gene>
<accession>A0A4Y2WKA0</accession>
<name>A0A4Y2WKA0_ARAVE</name>
<proteinExistence type="predicted"/>
<protein>
    <submittedName>
        <fullName evidence="1">Uncharacterized protein</fullName>
    </submittedName>
</protein>
<organism evidence="1 2">
    <name type="scientific">Araneus ventricosus</name>
    <name type="common">Orbweaver spider</name>
    <name type="synonym">Epeira ventricosa</name>
    <dbReference type="NCBI Taxonomy" id="182803"/>
    <lineage>
        <taxon>Eukaryota</taxon>
        <taxon>Metazoa</taxon>
        <taxon>Ecdysozoa</taxon>
        <taxon>Arthropoda</taxon>
        <taxon>Chelicerata</taxon>
        <taxon>Arachnida</taxon>
        <taxon>Araneae</taxon>
        <taxon>Araneomorphae</taxon>
        <taxon>Entelegynae</taxon>
        <taxon>Araneoidea</taxon>
        <taxon>Araneidae</taxon>
        <taxon>Araneus</taxon>
    </lineage>
</organism>
<dbReference type="AlphaFoldDB" id="A0A4Y2WKA0"/>
<dbReference type="EMBL" id="BGPR01061075">
    <property type="protein sequence ID" value="GBO36792.1"/>
    <property type="molecule type" value="Genomic_DNA"/>
</dbReference>
<dbReference type="Proteomes" id="UP000499080">
    <property type="component" value="Unassembled WGS sequence"/>
</dbReference>
<reference evidence="1 2" key="1">
    <citation type="journal article" date="2019" name="Sci. Rep.">
        <title>Orb-weaving spider Araneus ventricosus genome elucidates the spidroin gene catalogue.</title>
        <authorList>
            <person name="Kono N."/>
            <person name="Nakamura H."/>
            <person name="Ohtoshi R."/>
            <person name="Moran D.A.P."/>
            <person name="Shinohara A."/>
            <person name="Yoshida Y."/>
            <person name="Fujiwara M."/>
            <person name="Mori M."/>
            <person name="Tomita M."/>
            <person name="Arakawa K."/>
        </authorList>
    </citation>
    <scope>NUCLEOTIDE SEQUENCE [LARGE SCALE GENOMIC DNA]</scope>
</reference>
<keyword evidence="2" id="KW-1185">Reference proteome</keyword>
<evidence type="ECO:0000313" key="2">
    <source>
        <dbReference type="Proteomes" id="UP000499080"/>
    </source>
</evidence>
<feature type="non-terminal residue" evidence="1">
    <location>
        <position position="1"/>
    </location>
</feature>